<dbReference type="Proteomes" id="UP000018467">
    <property type="component" value="Unassembled WGS sequence"/>
</dbReference>
<feature type="domain" description="BZIP" evidence="7">
    <location>
        <begin position="513"/>
        <end position="559"/>
    </location>
</feature>
<sequence>MSLESRRTSVFTFQSSVHSSHVLRCLDEQRQKDLLCDVTVVVENRSFRAHRSVLASCSDYFSARMSSHTAQGLVINLPDEVTVEGFEPLLQFAYTSKLLFTKENVLEIRNCATVLGFKNLDNACFDFLLPKFFESSKNSSKVPRKQCCKTKCWRSKVESAIKDNGPVDSEDSSSLPSQTASKKKELSSPSKLGENAERHSEARSETEPEMEAESPQDYSRRCPKYRKFQLACGKNLPCMGPGANITNSACPLSCMPFTSSRDCEDIVPSKVSPKYTEEDDTVMPFYCPLAQQSPTEAPMSLCSDEASVQTCKEATEAICSSTAQSVGEAGERPAGRPMDKETIMSDCCGGSDCSIPRGDLRADQRSSVEIEVANQLTSWPDMCSPMSLASAPGAARKPSELPCWRQLELELGQMPRDCPFLRDLGAVEAQVRGSERASHSTGSPYVSSMNSGEDSDSFDTEGDSESYTSERASQMQLPFSVERIAALSRNDFQQMLKTYSLSREQLEFVHDVRRRSKNRIAARRCRKRKLDCIYNLECEIERLRCEKEKLTAEKKKLDQLKLKTWQSYSGLYERLCAEADLRPEQVQVFAKYPPLADCPFTTHVSKACFYHCPVSELQTLAPGLDSDDNVSCEPRPSTSSALEALAGGAKANTQSPSGLLAALPDPHPADSPHAAESAMTSIPQICSDHISKLETDQ</sequence>
<dbReference type="GO" id="GO:0000981">
    <property type="term" value="F:DNA-binding transcription factor activity, RNA polymerase II-specific"/>
    <property type="evidence" value="ECO:0007669"/>
    <property type="project" value="TreeGrafter"/>
</dbReference>
<dbReference type="GeneTree" id="ENSGT00940000158923"/>
<dbReference type="SMART" id="SM00338">
    <property type="entry name" value="BRLZ"/>
    <property type="match status" value="1"/>
</dbReference>
<keyword evidence="3" id="KW-0804">Transcription</keyword>
<feature type="coiled-coil region" evidence="4">
    <location>
        <begin position="533"/>
        <end position="563"/>
    </location>
</feature>
<feature type="compositionally biased region" description="Polar residues" evidence="5">
    <location>
        <begin position="439"/>
        <end position="452"/>
    </location>
</feature>
<keyword evidence="9" id="KW-1185">Reference proteome</keyword>
<dbReference type="InParanoid" id="W5KMW6"/>
<accession>W5KMW6</accession>
<dbReference type="InterPro" id="IPR050457">
    <property type="entry name" value="ZnFinger_BTB_dom_contain"/>
</dbReference>
<evidence type="ECO:0000256" key="5">
    <source>
        <dbReference type="SAM" id="MobiDB-lite"/>
    </source>
</evidence>
<dbReference type="eggNOG" id="KOG3863">
    <property type="taxonomic scope" value="Eukaryota"/>
</dbReference>
<dbReference type="InterPro" id="IPR004827">
    <property type="entry name" value="bZIP"/>
</dbReference>
<evidence type="ECO:0000256" key="4">
    <source>
        <dbReference type="SAM" id="Coils"/>
    </source>
</evidence>
<name>W5KMW6_ASTMX</name>
<dbReference type="Pfam" id="PF00651">
    <property type="entry name" value="BTB"/>
    <property type="match status" value="1"/>
</dbReference>
<dbReference type="AlphaFoldDB" id="W5KMW6"/>
<dbReference type="CDD" id="cd18955">
    <property type="entry name" value="BTB_POZ_BACH"/>
    <property type="match status" value="1"/>
</dbReference>
<dbReference type="SUPFAM" id="SSF47454">
    <property type="entry name" value="A DNA-binding domain in eukaryotic transcription factors"/>
    <property type="match status" value="1"/>
</dbReference>
<dbReference type="InterPro" id="IPR000210">
    <property type="entry name" value="BTB/POZ_dom"/>
</dbReference>
<dbReference type="InterPro" id="IPR008917">
    <property type="entry name" value="TF_DNA-bd_sf"/>
</dbReference>
<dbReference type="Ensembl" id="ENSAMXT00000008928.2">
    <property type="protein sequence ID" value="ENSAMXP00000008928.2"/>
    <property type="gene ID" value="ENSAMXG00000008686.2"/>
</dbReference>
<evidence type="ECO:0000256" key="3">
    <source>
        <dbReference type="ARBA" id="ARBA00023163"/>
    </source>
</evidence>
<keyword evidence="2" id="KW-0238">DNA-binding</keyword>
<dbReference type="InterPro" id="IPR011333">
    <property type="entry name" value="SKP1/BTB/POZ_sf"/>
</dbReference>
<proteinExistence type="predicted"/>
<evidence type="ECO:0000313" key="9">
    <source>
        <dbReference type="Proteomes" id="UP000018467"/>
    </source>
</evidence>
<evidence type="ECO:0000259" key="7">
    <source>
        <dbReference type="PROSITE" id="PS50217"/>
    </source>
</evidence>
<evidence type="ECO:0000256" key="2">
    <source>
        <dbReference type="ARBA" id="ARBA00023125"/>
    </source>
</evidence>
<feature type="domain" description="BTB" evidence="6">
    <location>
        <begin position="36"/>
        <end position="102"/>
    </location>
</feature>
<keyword evidence="4" id="KW-0175">Coiled coil</keyword>
<reference evidence="9" key="1">
    <citation type="submission" date="2013-03" db="EMBL/GenBank/DDBJ databases">
        <authorList>
            <person name="Jeffery W."/>
            <person name="Warren W."/>
            <person name="Wilson R.K."/>
        </authorList>
    </citation>
    <scope>NUCLEOTIDE SEQUENCE</scope>
    <source>
        <strain evidence="9">female</strain>
    </source>
</reference>
<dbReference type="Gene3D" id="1.10.880.10">
    <property type="entry name" value="Transcription factor, Skn-1-like, DNA-binding domain"/>
    <property type="match status" value="1"/>
</dbReference>
<dbReference type="Gene3D" id="3.30.710.10">
    <property type="entry name" value="Potassium Channel Kv1.1, Chain A"/>
    <property type="match status" value="1"/>
</dbReference>
<dbReference type="Bgee" id="ENSAMXG00000008686">
    <property type="expression patterns" value="Expressed in intestine and 12 other cell types or tissues"/>
</dbReference>
<dbReference type="PROSITE" id="PS50217">
    <property type="entry name" value="BZIP"/>
    <property type="match status" value="1"/>
</dbReference>
<dbReference type="FunFam" id="3.30.710.10:FF:000033">
    <property type="entry name" value="transcription regulator protein BACH2 isoform X1"/>
    <property type="match status" value="1"/>
</dbReference>
<dbReference type="PANTHER" id="PTHR46105:SF23">
    <property type="entry name" value="TRANSCRIPTION REGULATOR PROTEIN BACH1"/>
    <property type="match status" value="1"/>
</dbReference>
<reference evidence="8" key="3">
    <citation type="submission" date="2025-08" db="UniProtKB">
        <authorList>
            <consortium name="Ensembl"/>
        </authorList>
    </citation>
    <scope>IDENTIFICATION</scope>
</reference>
<feature type="compositionally biased region" description="Acidic residues" evidence="5">
    <location>
        <begin position="453"/>
        <end position="464"/>
    </location>
</feature>
<dbReference type="PROSITE" id="PS50097">
    <property type="entry name" value="BTB"/>
    <property type="match status" value="1"/>
</dbReference>
<feature type="compositionally biased region" description="Polar residues" evidence="5">
    <location>
        <begin position="465"/>
        <end position="474"/>
    </location>
</feature>
<dbReference type="SUPFAM" id="SSF54695">
    <property type="entry name" value="POZ domain"/>
    <property type="match status" value="1"/>
</dbReference>
<dbReference type="PROSITE" id="PS00036">
    <property type="entry name" value="BZIP_BASIC"/>
    <property type="match status" value="1"/>
</dbReference>
<feature type="region of interest" description="Disordered" evidence="5">
    <location>
        <begin position="431"/>
        <end position="474"/>
    </location>
</feature>
<keyword evidence="1" id="KW-0805">Transcription regulation</keyword>
<protein>
    <submittedName>
        <fullName evidence="8">BTB and CNC homology 1, basic leucine zipper transcription factor 1 b</fullName>
    </submittedName>
</protein>
<dbReference type="STRING" id="7994.ENSAMXP00000008928"/>
<feature type="region of interest" description="Disordered" evidence="5">
    <location>
        <begin position="163"/>
        <end position="218"/>
    </location>
</feature>
<dbReference type="HOGENOM" id="CLU_015243_1_0_1"/>
<organism evidence="8 9">
    <name type="scientific">Astyanax mexicanus</name>
    <name type="common">Blind cave fish</name>
    <name type="synonym">Astyanax fasciatus mexicanus</name>
    <dbReference type="NCBI Taxonomy" id="7994"/>
    <lineage>
        <taxon>Eukaryota</taxon>
        <taxon>Metazoa</taxon>
        <taxon>Chordata</taxon>
        <taxon>Craniata</taxon>
        <taxon>Vertebrata</taxon>
        <taxon>Euteleostomi</taxon>
        <taxon>Actinopterygii</taxon>
        <taxon>Neopterygii</taxon>
        <taxon>Teleostei</taxon>
        <taxon>Ostariophysi</taxon>
        <taxon>Characiformes</taxon>
        <taxon>Characoidei</taxon>
        <taxon>Acestrorhamphidae</taxon>
        <taxon>Acestrorhamphinae</taxon>
        <taxon>Astyanax</taxon>
    </lineage>
</organism>
<dbReference type="SMART" id="SM00225">
    <property type="entry name" value="BTB"/>
    <property type="match status" value="1"/>
</dbReference>
<feature type="compositionally biased region" description="Basic and acidic residues" evidence="5">
    <location>
        <begin position="194"/>
        <end position="206"/>
    </location>
</feature>
<dbReference type="InterPro" id="IPR004826">
    <property type="entry name" value="bZIP_Maf"/>
</dbReference>
<dbReference type="GO" id="GO:0000978">
    <property type="term" value="F:RNA polymerase II cis-regulatory region sequence-specific DNA binding"/>
    <property type="evidence" value="ECO:0007669"/>
    <property type="project" value="TreeGrafter"/>
</dbReference>
<feature type="region of interest" description="Disordered" evidence="5">
    <location>
        <begin position="644"/>
        <end position="680"/>
    </location>
</feature>
<dbReference type="PANTHER" id="PTHR46105">
    <property type="entry name" value="AGAP004733-PA"/>
    <property type="match status" value="1"/>
</dbReference>
<reference evidence="8" key="4">
    <citation type="submission" date="2025-09" db="UniProtKB">
        <authorList>
            <consortium name="Ensembl"/>
        </authorList>
    </citation>
    <scope>IDENTIFICATION</scope>
</reference>
<reference evidence="9" key="2">
    <citation type="journal article" date="2014" name="Nat. Commun.">
        <title>The cavefish genome reveals candidate genes for eye loss.</title>
        <authorList>
            <person name="McGaugh S.E."/>
            <person name="Gross J.B."/>
            <person name="Aken B."/>
            <person name="Blin M."/>
            <person name="Borowsky R."/>
            <person name="Chalopin D."/>
            <person name="Hinaux H."/>
            <person name="Jeffery W.R."/>
            <person name="Keene A."/>
            <person name="Ma L."/>
            <person name="Minx P."/>
            <person name="Murphy D."/>
            <person name="O'Quin K.E."/>
            <person name="Retaux S."/>
            <person name="Rohner N."/>
            <person name="Searle S.M."/>
            <person name="Stahl B.A."/>
            <person name="Tabin C."/>
            <person name="Volff J.N."/>
            <person name="Yoshizawa M."/>
            <person name="Warren W.C."/>
        </authorList>
    </citation>
    <scope>NUCLEOTIDE SEQUENCE [LARGE SCALE GENOMIC DNA]</scope>
    <source>
        <strain evidence="9">female</strain>
    </source>
</reference>
<evidence type="ECO:0000256" key="1">
    <source>
        <dbReference type="ARBA" id="ARBA00023015"/>
    </source>
</evidence>
<dbReference type="Pfam" id="PF03131">
    <property type="entry name" value="bZIP_Maf"/>
    <property type="match status" value="1"/>
</dbReference>
<evidence type="ECO:0000259" key="6">
    <source>
        <dbReference type="PROSITE" id="PS50097"/>
    </source>
</evidence>
<evidence type="ECO:0000313" key="8">
    <source>
        <dbReference type="Ensembl" id="ENSAMXP00000008928.2"/>
    </source>
</evidence>